<protein>
    <recommendedName>
        <fullName evidence="8">Probable membrane transporter protein</fullName>
    </recommendedName>
</protein>
<feature type="transmembrane region" description="Helical" evidence="8">
    <location>
        <begin position="192"/>
        <end position="212"/>
    </location>
</feature>
<keyword evidence="10" id="KW-1185">Reference proteome</keyword>
<reference evidence="10" key="1">
    <citation type="journal article" date="2019" name="Int. J. Syst. Evol. Microbiol.">
        <title>The Global Catalogue of Microorganisms (GCM) 10K type strain sequencing project: providing services to taxonomists for standard genome sequencing and annotation.</title>
        <authorList>
            <consortium name="The Broad Institute Genomics Platform"/>
            <consortium name="The Broad Institute Genome Sequencing Center for Infectious Disease"/>
            <person name="Wu L."/>
            <person name="Ma J."/>
        </authorList>
    </citation>
    <scope>NUCLEOTIDE SEQUENCE [LARGE SCALE GENOMIC DNA]</scope>
    <source>
        <strain evidence="10">JCM 18055</strain>
    </source>
</reference>
<comment type="similarity">
    <text evidence="2 8">Belongs to the 4-toluene sulfonate uptake permease (TSUP) (TC 2.A.102) family.</text>
</comment>
<feature type="transmembrane region" description="Helical" evidence="8">
    <location>
        <begin position="218"/>
        <end position="238"/>
    </location>
</feature>
<accession>A0ABP8W3V1</accession>
<keyword evidence="5 8" id="KW-0812">Transmembrane</keyword>
<sequence length="269" mass="27182">MEGAVATPLPSCTDEAPHPPVRGFVVRGPTVGRVVVLWAGLVVAVGAVVQGTVGFGLALVAAPLLALLDPRYVPVPLIVVAGAHAVLALVREWRDADWRGVAWALAGRLPGAALGATVVALLPYRGFATFVAGAVLVCVALSLVRLRLRPTPPALLVAGAVSGVSGTAAGIGGPPVALLYQNEHGATVRATLGAYFGLGTLLSLGVLAAGGQVDGARLLQGAVLIPFMAAGFLLSNPLRRLLDRGWTRPAVLGLAAVTAVVLLVQAQLA</sequence>
<keyword evidence="4 8" id="KW-1003">Cell membrane</keyword>
<evidence type="ECO:0000256" key="2">
    <source>
        <dbReference type="ARBA" id="ARBA00009142"/>
    </source>
</evidence>
<evidence type="ECO:0000313" key="9">
    <source>
        <dbReference type="EMBL" id="GAA4679682.1"/>
    </source>
</evidence>
<feature type="transmembrane region" description="Helical" evidence="8">
    <location>
        <begin position="129"/>
        <end position="148"/>
    </location>
</feature>
<keyword evidence="6 8" id="KW-1133">Transmembrane helix</keyword>
<feature type="transmembrane region" description="Helical" evidence="8">
    <location>
        <begin position="102"/>
        <end position="122"/>
    </location>
</feature>
<dbReference type="InterPro" id="IPR002781">
    <property type="entry name" value="TM_pro_TauE-like"/>
</dbReference>
<organism evidence="9 10">
    <name type="scientific">Pseudonocardia yuanmonensis</name>
    <dbReference type="NCBI Taxonomy" id="1095914"/>
    <lineage>
        <taxon>Bacteria</taxon>
        <taxon>Bacillati</taxon>
        <taxon>Actinomycetota</taxon>
        <taxon>Actinomycetes</taxon>
        <taxon>Pseudonocardiales</taxon>
        <taxon>Pseudonocardiaceae</taxon>
        <taxon>Pseudonocardia</taxon>
    </lineage>
</organism>
<keyword evidence="7 8" id="KW-0472">Membrane</keyword>
<comment type="caution">
    <text evidence="9">The sequence shown here is derived from an EMBL/GenBank/DDBJ whole genome shotgun (WGS) entry which is preliminary data.</text>
</comment>
<dbReference type="Pfam" id="PF01925">
    <property type="entry name" value="TauE"/>
    <property type="match status" value="1"/>
</dbReference>
<evidence type="ECO:0000256" key="7">
    <source>
        <dbReference type="ARBA" id="ARBA00023136"/>
    </source>
</evidence>
<feature type="transmembrane region" description="Helical" evidence="8">
    <location>
        <begin position="35"/>
        <end position="60"/>
    </location>
</feature>
<evidence type="ECO:0000256" key="4">
    <source>
        <dbReference type="ARBA" id="ARBA00022475"/>
    </source>
</evidence>
<gene>
    <name evidence="9" type="ORF">GCM10023215_11110</name>
</gene>
<dbReference type="Proteomes" id="UP001500325">
    <property type="component" value="Unassembled WGS sequence"/>
</dbReference>
<dbReference type="PANTHER" id="PTHR30269:SF37">
    <property type="entry name" value="MEMBRANE TRANSPORTER PROTEIN"/>
    <property type="match status" value="1"/>
</dbReference>
<comment type="subcellular location">
    <subcellularLocation>
        <location evidence="1 8">Cell membrane</location>
        <topology evidence="1 8">Multi-pass membrane protein</topology>
    </subcellularLocation>
</comment>
<name>A0ABP8W3V1_9PSEU</name>
<evidence type="ECO:0000313" key="10">
    <source>
        <dbReference type="Proteomes" id="UP001500325"/>
    </source>
</evidence>
<evidence type="ECO:0000256" key="6">
    <source>
        <dbReference type="ARBA" id="ARBA00022989"/>
    </source>
</evidence>
<dbReference type="EMBL" id="BAABIC010000003">
    <property type="protein sequence ID" value="GAA4679682.1"/>
    <property type="molecule type" value="Genomic_DNA"/>
</dbReference>
<evidence type="ECO:0000256" key="5">
    <source>
        <dbReference type="ARBA" id="ARBA00022692"/>
    </source>
</evidence>
<evidence type="ECO:0000256" key="8">
    <source>
        <dbReference type="RuleBase" id="RU363041"/>
    </source>
</evidence>
<keyword evidence="3" id="KW-0813">Transport</keyword>
<dbReference type="InterPro" id="IPR052017">
    <property type="entry name" value="TSUP"/>
</dbReference>
<evidence type="ECO:0000256" key="1">
    <source>
        <dbReference type="ARBA" id="ARBA00004651"/>
    </source>
</evidence>
<feature type="transmembrane region" description="Helical" evidence="8">
    <location>
        <begin position="250"/>
        <end position="268"/>
    </location>
</feature>
<proteinExistence type="inferred from homology"/>
<feature type="transmembrane region" description="Helical" evidence="8">
    <location>
        <begin position="154"/>
        <end position="180"/>
    </location>
</feature>
<feature type="transmembrane region" description="Helical" evidence="8">
    <location>
        <begin position="72"/>
        <end position="90"/>
    </location>
</feature>
<dbReference type="PANTHER" id="PTHR30269">
    <property type="entry name" value="TRANSMEMBRANE PROTEIN YFCA"/>
    <property type="match status" value="1"/>
</dbReference>
<evidence type="ECO:0000256" key="3">
    <source>
        <dbReference type="ARBA" id="ARBA00022448"/>
    </source>
</evidence>